<gene>
    <name evidence="2" type="ORF">GOOTI_186_00030</name>
</gene>
<feature type="domain" description="Orc1-like AAA ATPase" evidence="1">
    <location>
        <begin position="17"/>
        <end position="186"/>
    </location>
</feature>
<proteinExistence type="predicted"/>
<accession>H5TQV3</accession>
<dbReference type="InterPro" id="IPR041664">
    <property type="entry name" value="AAA_16"/>
</dbReference>
<protein>
    <recommendedName>
        <fullName evidence="1">Orc1-like AAA ATPase domain-containing protein</fullName>
    </recommendedName>
</protein>
<dbReference type="InterPro" id="IPR027417">
    <property type="entry name" value="P-loop_NTPase"/>
</dbReference>
<dbReference type="RefSeq" id="WP_007240065.1">
    <property type="nucleotide sequence ID" value="NZ_BAFB01000186.1"/>
</dbReference>
<name>H5TQV3_GORO1</name>
<organism evidence="2 3">
    <name type="scientific">Gordonia otitidis (strain DSM 44809 / CCUG 52243 / JCM 12355 / NBRC 100426 / IFM 10032)</name>
    <dbReference type="NCBI Taxonomy" id="1108044"/>
    <lineage>
        <taxon>Bacteria</taxon>
        <taxon>Bacillati</taxon>
        <taxon>Actinomycetota</taxon>
        <taxon>Actinomycetes</taxon>
        <taxon>Mycobacteriales</taxon>
        <taxon>Gordoniaceae</taxon>
        <taxon>Gordonia</taxon>
    </lineage>
</organism>
<reference evidence="2" key="1">
    <citation type="submission" date="2012-02" db="EMBL/GenBank/DDBJ databases">
        <title>Whole genome shotgun sequence of Gordonia otitidis NBRC 100426.</title>
        <authorList>
            <person name="Yoshida I."/>
            <person name="Hosoyama A."/>
            <person name="Tsuchikane K."/>
            <person name="Katsumata H."/>
            <person name="Yamazaki S."/>
            <person name="Fujita N."/>
        </authorList>
    </citation>
    <scope>NUCLEOTIDE SEQUENCE [LARGE SCALE GENOMIC DNA]</scope>
    <source>
        <strain evidence="2">NBRC 100426</strain>
    </source>
</reference>
<keyword evidence="3" id="KW-1185">Reference proteome</keyword>
<dbReference type="PANTHER" id="PTHR34301">
    <property type="entry name" value="DNA-BINDING PROTEIN-RELATED"/>
    <property type="match status" value="1"/>
</dbReference>
<evidence type="ECO:0000313" key="2">
    <source>
        <dbReference type="EMBL" id="GAB35861.1"/>
    </source>
</evidence>
<evidence type="ECO:0000313" key="3">
    <source>
        <dbReference type="Proteomes" id="UP000005038"/>
    </source>
</evidence>
<sequence>MRPLFPNPGGVVDPDDLVGRDAELLKINEAISRSGGAYVTGERRMGKTSILRKLHSELEQAGRVVIRLSAETDRIDTFTERLLQELRTHRLISRGIAKWEKELGGEFALKFLGSGLKLSGKAKRGHDQPVELDLMQLLSATSGPRGAVLIIDEITVLCNALGPESATAFLGDLRAHRQSERPLAVVISGSIGLHHALPDTRVINDLWQVNVGALSSEEASELVNRLILGVGVEWTHALEAEILQATSGIPYYVQAVVQQLADDPDRTVNDIVDYCINENLWNTEHYDSRLDDYFSRDDARLARAVLDELAMNDALDVDSLTAPLSAVLGAAPDRDDLLRMLRLLEKDHYLTRESMTDRMSSQLLQRIWRTHRRLR</sequence>
<dbReference type="Proteomes" id="UP000005038">
    <property type="component" value="Unassembled WGS sequence"/>
</dbReference>
<dbReference type="OrthoDB" id="1550950at2"/>
<evidence type="ECO:0000259" key="1">
    <source>
        <dbReference type="Pfam" id="PF13191"/>
    </source>
</evidence>
<dbReference type="Pfam" id="PF13191">
    <property type="entry name" value="AAA_16"/>
    <property type="match status" value="1"/>
</dbReference>
<dbReference type="Gene3D" id="3.40.50.300">
    <property type="entry name" value="P-loop containing nucleotide triphosphate hydrolases"/>
    <property type="match status" value="1"/>
</dbReference>
<comment type="caution">
    <text evidence="2">The sequence shown here is derived from an EMBL/GenBank/DDBJ whole genome shotgun (WGS) entry which is preliminary data.</text>
</comment>
<dbReference type="STRING" id="1108044.GOOTI_186_00030"/>
<dbReference type="PANTHER" id="PTHR34301:SF8">
    <property type="entry name" value="ATPASE DOMAIN-CONTAINING PROTEIN"/>
    <property type="match status" value="1"/>
</dbReference>
<dbReference type="EMBL" id="BAFB01000186">
    <property type="protein sequence ID" value="GAB35861.1"/>
    <property type="molecule type" value="Genomic_DNA"/>
</dbReference>
<dbReference type="SUPFAM" id="SSF52540">
    <property type="entry name" value="P-loop containing nucleoside triphosphate hydrolases"/>
    <property type="match status" value="1"/>
</dbReference>
<dbReference type="AlphaFoldDB" id="H5TQV3"/>